<organism evidence="1 2">
    <name type="scientific">Labedaea rhizosphaerae</name>
    <dbReference type="NCBI Taxonomy" id="598644"/>
    <lineage>
        <taxon>Bacteria</taxon>
        <taxon>Bacillati</taxon>
        <taxon>Actinomycetota</taxon>
        <taxon>Actinomycetes</taxon>
        <taxon>Pseudonocardiales</taxon>
        <taxon>Pseudonocardiaceae</taxon>
        <taxon>Labedaea</taxon>
    </lineage>
</organism>
<evidence type="ECO:0000313" key="1">
    <source>
        <dbReference type="EMBL" id="TDQ04316.1"/>
    </source>
</evidence>
<gene>
    <name evidence="1" type="ORF">EV186_101260</name>
</gene>
<reference evidence="1 2" key="1">
    <citation type="submission" date="2019-03" db="EMBL/GenBank/DDBJ databases">
        <title>Genomic Encyclopedia of Type Strains, Phase IV (KMG-IV): sequencing the most valuable type-strain genomes for metagenomic binning, comparative biology and taxonomic classification.</title>
        <authorList>
            <person name="Goeker M."/>
        </authorList>
    </citation>
    <scope>NUCLEOTIDE SEQUENCE [LARGE SCALE GENOMIC DNA]</scope>
    <source>
        <strain evidence="1 2">DSM 45361</strain>
    </source>
</reference>
<name>A0A4R6SJ33_LABRH</name>
<dbReference type="PANTHER" id="PTHR33361:SF2">
    <property type="entry name" value="DUF885 DOMAIN-CONTAINING PROTEIN"/>
    <property type="match status" value="1"/>
</dbReference>
<evidence type="ECO:0000313" key="2">
    <source>
        <dbReference type="Proteomes" id="UP000295444"/>
    </source>
</evidence>
<accession>A0A4R6SJ33</accession>
<dbReference type="Pfam" id="PF05960">
    <property type="entry name" value="DUF885"/>
    <property type="match status" value="1"/>
</dbReference>
<dbReference type="Proteomes" id="UP000295444">
    <property type="component" value="Unassembled WGS sequence"/>
</dbReference>
<sequence length="545" mass="59716">MTEPSAAALADDMVDAIAAEMPVEATFVGLPGHDQELPDLSPEARKRLRDRAVRIGEQAAASTDLDRLTLAVVAHQADALLARVDARTEEFVVADPLMSEGAKLLAMLPQLEPSGDRAEEDYLARLAAVPAFYGTLADRHRNGLAAGRAPVDRMTANAIGFVDRFLAQDAPFGAPLTGDRAARRDRIVAEQVRPALARYRDVLESEVRGRGRDDDHPGLCHLDGGEEVYRRLARMHTTTDLTPQQLHDTGRELIAKLADEYAELGGREFGLGTAAEVQDRLRTDPALRWDNAEELLDSARAVIARATAAAPGWFRRTPRADCVVKPVPDADAPIAATAYYMPPAPDGSRPGTYFANTYRAQTRDRFTSEATAFHEGVPGHHFQNAIAQELSDLPVLRTLPLTTSYGEGWALYTERLAQEMGLYSSDLMLLGMLACDSVRAARLVVDTGLHALGWTRQQCVDYLRANTVMPETEIQQETDRYIECPGQALAYMVGRLEIQRLRRFAEQELGAAFDIKDFHDVVLGGGELPLSVLADIVEEWVAGRG</sequence>
<dbReference type="InterPro" id="IPR010281">
    <property type="entry name" value="DUF885"/>
</dbReference>
<dbReference type="EMBL" id="SNXZ01000001">
    <property type="protein sequence ID" value="TDQ04316.1"/>
    <property type="molecule type" value="Genomic_DNA"/>
</dbReference>
<comment type="caution">
    <text evidence="1">The sequence shown here is derived from an EMBL/GenBank/DDBJ whole genome shotgun (WGS) entry which is preliminary data.</text>
</comment>
<protein>
    <submittedName>
        <fullName evidence="1">Uncharacterized protein (DUF885 family)</fullName>
    </submittedName>
</protein>
<dbReference type="AlphaFoldDB" id="A0A4R6SJ33"/>
<dbReference type="PANTHER" id="PTHR33361">
    <property type="entry name" value="GLR0591 PROTEIN"/>
    <property type="match status" value="1"/>
</dbReference>
<proteinExistence type="predicted"/>
<keyword evidence="2" id="KW-1185">Reference proteome</keyword>